<evidence type="ECO:0000256" key="2">
    <source>
        <dbReference type="ARBA" id="ARBA00022729"/>
    </source>
</evidence>
<dbReference type="Gene3D" id="2.60.450.10">
    <property type="entry name" value="Lipopolysaccharide (LPS) transport protein A like domain"/>
    <property type="match status" value="1"/>
</dbReference>
<dbReference type="eggNOG" id="COG1934">
    <property type="taxonomic scope" value="Bacteria"/>
</dbReference>
<keyword evidence="4" id="KW-1133">Transmembrane helix</keyword>
<dbReference type="EMBL" id="AZJI01000005">
    <property type="protein sequence ID" value="ETD23464.1"/>
    <property type="molecule type" value="Genomic_DNA"/>
</dbReference>
<keyword evidence="4" id="KW-0812">Transmembrane</keyword>
<evidence type="ECO:0000256" key="3">
    <source>
        <dbReference type="ARBA" id="ARBA00022764"/>
    </source>
</evidence>
<dbReference type="Proteomes" id="UP000018731">
    <property type="component" value="Unassembled WGS sequence"/>
</dbReference>
<dbReference type="GO" id="GO:0030288">
    <property type="term" value="C:outer membrane-bounded periplasmic space"/>
    <property type="evidence" value="ECO:0007669"/>
    <property type="project" value="TreeGrafter"/>
</dbReference>
<dbReference type="PANTHER" id="PTHR36504">
    <property type="entry name" value="LIPOPOLYSACCHARIDE EXPORT SYSTEM PROTEIN LPTA"/>
    <property type="match status" value="1"/>
</dbReference>
<dbReference type="AlphaFoldDB" id="V8C7Z6"/>
<dbReference type="GO" id="GO:0017089">
    <property type="term" value="F:glycolipid transfer activity"/>
    <property type="evidence" value="ECO:0007669"/>
    <property type="project" value="TreeGrafter"/>
</dbReference>
<keyword evidence="1" id="KW-0813">Transport</keyword>
<feature type="domain" description="Organic solvent tolerance-like N-terminal" evidence="5">
    <location>
        <begin position="44"/>
        <end position="154"/>
    </location>
</feature>
<gene>
    <name evidence="6" type="ORF">HMPREF2086_01269</name>
</gene>
<evidence type="ECO:0000256" key="4">
    <source>
        <dbReference type="SAM" id="Phobius"/>
    </source>
</evidence>
<protein>
    <submittedName>
        <fullName evidence="6">Lipopolysaccharide transport periplasmic protein LptA</fullName>
    </submittedName>
</protein>
<accession>V8C7Z6</accession>
<dbReference type="PANTHER" id="PTHR36504:SF1">
    <property type="entry name" value="LIPOPOLYSACCHARIDE EXPORT SYSTEM PROTEIN LPTA"/>
    <property type="match status" value="1"/>
</dbReference>
<dbReference type="InterPro" id="IPR014340">
    <property type="entry name" value="LptA"/>
</dbReference>
<name>V8C7Z6_9HELI</name>
<evidence type="ECO:0000313" key="6">
    <source>
        <dbReference type="EMBL" id="ETD23464.1"/>
    </source>
</evidence>
<proteinExistence type="predicted"/>
<organism evidence="6 7">
    <name type="scientific">Helicobacter macacae MIT 99-5501</name>
    <dbReference type="NCBI Taxonomy" id="1357400"/>
    <lineage>
        <taxon>Bacteria</taxon>
        <taxon>Pseudomonadati</taxon>
        <taxon>Campylobacterota</taxon>
        <taxon>Epsilonproteobacteria</taxon>
        <taxon>Campylobacterales</taxon>
        <taxon>Helicobacteraceae</taxon>
        <taxon>Helicobacter</taxon>
    </lineage>
</organism>
<keyword evidence="7" id="KW-1185">Reference proteome</keyword>
<dbReference type="PATRIC" id="fig|1357400.3.peg.1702"/>
<dbReference type="STRING" id="1357400.HMPREF2086_01269"/>
<evidence type="ECO:0000313" key="7">
    <source>
        <dbReference type="Proteomes" id="UP000018731"/>
    </source>
</evidence>
<evidence type="ECO:0000256" key="1">
    <source>
        <dbReference type="ARBA" id="ARBA00022448"/>
    </source>
</evidence>
<reference evidence="6 7" key="1">
    <citation type="journal article" date="2014" name="Genome Announc.">
        <title>Draft genome sequences of six enterohepatic helicobacter species isolated from humans and one from rhesus macaques.</title>
        <authorList>
            <person name="Shen Z."/>
            <person name="Sheh A."/>
            <person name="Young S.K."/>
            <person name="Abouelliel A."/>
            <person name="Ward D.V."/>
            <person name="Earl A.M."/>
            <person name="Fox J.G."/>
        </authorList>
    </citation>
    <scope>NUCLEOTIDE SEQUENCE [LARGE SCALE GENOMIC DNA]</scope>
    <source>
        <strain evidence="6 7">MIT 99-5501</strain>
    </source>
</reference>
<evidence type="ECO:0000259" key="5">
    <source>
        <dbReference type="Pfam" id="PF03968"/>
    </source>
</evidence>
<dbReference type="InterPro" id="IPR052037">
    <property type="entry name" value="LPS_export_LptA"/>
</dbReference>
<dbReference type="RefSeq" id="WP_023928011.1">
    <property type="nucleotide sequence ID" value="NZ_KI669454.1"/>
</dbReference>
<dbReference type="InterPro" id="IPR005653">
    <property type="entry name" value="OstA-like_N"/>
</dbReference>
<dbReference type="GO" id="GO:0009279">
    <property type="term" value="C:cell outer membrane"/>
    <property type="evidence" value="ECO:0007669"/>
    <property type="project" value="TreeGrafter"/>
</dbReference>
<dbReference type="NCBIfam" id="TIGR03002">
    <property type="entry name" value="outer_YhbN_LptA"/>
    <property type="match status" value="1"/>
</dbReference>
<sequence>MKIFGSICSVFVDCRVWLGFWLRLYLLVGIFALCSVAWGDELLIDAKQVFADEKRGITSAEGSVHITKERDTLNADKVNVYMSKERKPFKFEAIGNVDFHIFTEDGRELKGKSDTLIYLIEQSEYQLIGRAEAREIGKPNYLKGERIIFNNKENFANVQSEGDAPVRVIIDLNDIQQKK</sequence>
<feature type="transmembrane region" description="Helical" evidence="4">
    <location>
        <begin position="20"/>
        <end position="38"/>
    </location>
</feature>
<dbReference type="Pfam" id="PF03968">
    <property type="entry name" value="LptD_N"/>
    <property type="match status" value="1"/>
</dbReference>
<keyword evidence="4" id="KW-0472">Membrane</keyword>
<keyword evidence="3" id="KW-0574">Periplasm</keyword>
<dbReference type="OrthoDB" id="5373249at2"/>
<dbReference type="GO" id="GO:0015920">
    <property type="term" value="P:lipopolysaccharide transport"/>
    <property type="evidence" value="ECO:0007669"/>
    <property type="project" value="InterPro"/>
</dbReference>
<dbReference type="HOGENOM" id="CLU_112840_0_0_7"/>
<keyword evidence="2" id="KW-0732">Signal</keyword>
<dbReference type="GO" id="GO:0001530">
    <property type="term" value="F:lipopolysaccharide binding"/>
    <property type="evidence" value="ECO:0007669"/>
    <property type="project" value="InterPro"/>
</dbReference>
<comment type="caution">
    <text evidence="6">The sequence shown here is derived from an EMBL/GenBank/DDBJ whole genome shotgun (WGS) entry which is preliminary data.</text>
</comment>